<dbReference type="PROSITE" id="PS50011">
    <property type="entry name" value="PROTEIN_KINASE_DOM"/>
    <property type="match status" value="1"/>
</dbReference>
<dbReference type="InterPro" id="IPR051681">
    <property type="entry name" value="Ser/Thr_Kinases-Pseudokinases"/>
</dbReference>
<keyword evidence="2" id="KW-0547">Nucleotide-binding</keyword>
<dbReference type="Proteomes" id="UP000308014">
    <property type="component" value="Unassembled WGS sequence"/>
</dbReference>
<reference evidence="6 7" key="1">
    <citation type="submission" date="2018-10" db="EMBL/GenBank/DDBJ databases">
        <title>Fifty Aureobasidium pullulans genomes reveal a recombining polyextremotolerant generalist.</title>
        <authorList>
            <person name="Gostincar C."/>
            <person name="Turk M."/>
            <person name="Zajc J."/>
            <person name="Gunde-Cimerman N."/>
        </authorList>
    </citation>
    <scope>NUCLEOTIDE SEQUENCE [LARGE SCALE GENOMIC DNA]</scope>
    <source>
        <strain evidence="6 7">EXF-11318</strain>
    </source>
</reference>
<dbReference type="SUPFAM" id="SSF82171">
    <property type="entry name" value="DPP6 N-terminal domain-like"/>
    <property type="match status" value="1"/>
</dbReference>
<dbReference type="Pfam" id="PF00069">
    <property type="entry name" value="Pkinase"/>
    <property type="match status" value="1"/>
</dbReference>
<evidence type="ECO:0000313" key="7">
    <source>
        <dbReference type="Proteomes" id="UP000308014"/>
    </source>
</evidence>
<dbReference type="Gene3D" id="1.10.510.10">
    <property type="entry name" value="Transferase(Phosphotransferase) domain 1"/>
    <property type="match status" value="1"/>
</dbReference>
<dbReference type="PANTHER" id="PTHR44329:SF288">
    <property type="entry name" value="MITOGEN-ACTIVATED PROTEIN KINASE KINASE KINASE 20"/>
    <property type="match status" value="1"/>
</dbReference>
<dbReference type="InterPro" id="IPR008271">
    <property type="entry name" value="Ser/Thr_kinase_AS"/>
</dbReference>
<keyword evidence="1" id="KW-0808">Transferase</keyword>
<dbReference type="SMART" id="SM00220">
    <property type="entry name" value="S_TKc"/>
    <property type="match status" value="1"/>
</dbReference>
<gene>
    <name evidence="6" type="ORF">D6D24_08918</name>
</gene>
<comment type="caution">
    <text evidence="6">The sequence shown here is derived from an EMBL/GenBank/DDBJ whole genome shotgun (WGS) entry which is preliminary data.</text>
</comment>
<dbReference type="PANTHER" id="PTHR44329">
    <property type="entry name" value="SERINE/THREONINE-PROTEIN KINASE TNNI3K-RELATED"/>
    <property type="match status" value="1"/>
</dbReference>
<keyword evidence="4" id="KW-0067">ATP-binding</keyword>
<feature type="domain" description="Protein kinase" evidence="5">
    <location>
        <begin position="196"/>
        <end position="491"/>
    </location>
</feature>
<organism evidence="6 7">
    <name type="scientific">Aureobasidium pullulans</name>
    <name type="common">Black yeast</name>
    <name type="synonym">Pullularia pullulans</name>
    <dbReference type="NCBI Taxonomy" id="5580"/>
    <lineage>
        <taxon>Eukaryota</taxon>
        <taxon>Fungi</taxon>
        <taxon>Dikarya</taxon>
        <taxon>Ascomycota</taxon>
        <taxon>Pezizomycotina</taxon>
        <taxon>Dothideomycetes</taxon>
        <taxon>Dothideomycetidae</taxon>
        <taxon>Dothideales</taxon>
        <taxon>Saccotheciaceae</taxon>
        <taxon>Aureobasidium</taxon>
    </lineage>
</organism>
<dbReference type="PROSITE" id="PS00108">
    <property type="entry name" value="PROTEIN_KINASE_ST"/>
    <property type="match status" value="1"/>
</dbReference>
<dbReference type="GO" id="GO:0005524">
    <property type="term" value="F:ATP binding"/>
    <property type="evidence" value="ECO:0007669"/>
    <property type="project" value="UniProtKB-KW"/>
</dbReference>
<evidence type="ECO:0000256" key="4">
    <source>
        <dbReference type="ARBA" id="ARBA00022840"/>
    </source>
</evidence>
<name>A0A4S8VBI6_AURPU</name>
<dbReference type="SUPFAM" id="SSF56112">
    <property type="entry name" value="Protein kinase-like (PK-like)"/>
    <property type="match status" value="1"/>
</dbReference>
<evidence type="ECO:0000256" key="2">
    <source>
        <dbReference type="ARBA" id="ARBA00022741"/>
    </source>
</evidence>
<evidence type="ECO:0000256" key="3">
    <source>
        <dbReference type="ARBA" id="ARBA00022777"/>
    </source>
</evidence>
<dbReference type="GO" id="GO:0004674">
    <property type="term" value="F:protein serine/threonine kinase activity"/>
    <property type="evidence" value="ECO:0007669"/>
    <property type="project" value="TreeGrafter"/>
</dbReference>
<accession>A0A4S8VBI6</accession>
<dbReference type="EMBL" id="QZAJ01000556">
    <property type="protein sequence ID" value="THW08785.1"/>
    <property type="molecule type" value="Genomic_DNA"/>
</dbReference>
<evidence type="ECO:0000259" key="5">
    <source>
        <dbReference type="PROSITE" id="PS50011"/>
    </source>
</evidence>
<evidence type="ECO:0000313" key="6">
    <source>
        <dbReference type="EMBL" id="THW08785.1"/>
    </source>
</evidence>
<dbReference type="AlphaFoldDB" id="A0A4S8VBI6"/>
<dbReference type="InterPro" id="IPR000719">
    <property type="entry name" value="Prot_kinase_dom"/>
</dbReference>
<sequence>MSSRFFKDLRERIHQKTNESFCEEVHRALRESLQPEIESSDLFVTAQSCKDVWEAYRRYHKMSFLQLVAKEMRWSQDVKKRIHKDRLNTLSALVWLVNDWKSFVKLVRLFKLEEQEFTILEDINVRAHTNTKHFDEILDIRLSDSNKRHSPDEIRDDIKRAQQIFFPVQILPMSDIPQKLPAGRRMPFLEVARIYPPKSNRSGLSAEKSVARVKVADGYLPPISRTNSVVAVKKAMVSKVNKERRALSKLAQYESRPDSIMVCLGAVQIGEICYIVSDLALCDLRMVLNQQLDEDCINRLPPTDELRGPSYLLGGALGIAKGLEWLHWELPHFYDQPQECFHLDLKPNNILVFGAEKSWTWKIADFGEASICVHDERANNGEGTDERSPVTTTRRAPDVYQAPEVEIENGVVGRACDIWSFGCILLDILAFASFSHTGVKGLQAVRSDARENSVRMPIAFYGREGGTGTPSLKAELIEMFRDTSILGSPWLSIGHAPAPKWIKRYVSRIKAEKTLITDTGQWLIHQSSEHIGSLSLGETVLWDDIEGLPQLQTCFSGAIQLENVKFMDTSDMFLAVLCVGTSPADNVIMVQRLDQEELSEKIHVIHESSPMGLSVSCDGLVLVCFRNYVRLYCPGSVSYDKHFGTSELQTACFSDDGKHVYAWSIEDSGSNGTRTRSWYVWETTSWETPPRPMKHRVQWKNTQRSATHVVCRETMVPLNGIPYQFDKDDAPPGGTVLLHFMYFDHLGNVTLISSQSTTLSSFQLPHRITGVYQAYALLEGHRPKICLVRSQVGRGFKVEYFEVPPPKTSTWSAISLKEETIFTEVEMLTSLTKDFDATDVGFRLRHSHNGSMAYVVGTEGGKTIVKKAKLL</sequence>
<evidence type="ECO:0000256" key="1">
    <source>
        <dbReference type="ARBA" id="ARBA00022679"/>
    </source>
</evidence>
<proteinExistence type="predicted"/>
<protein>
    <submittedName>
        <fullName evidence="6">Kinase-like protein</fullName>
    </submittedName>
</protein>
<dbReference type="InterPro" id="IPR011009">
    <property type="entry name" value="Kinase-like_dom_sf"/>
</dbReference>
<keyword evidence="3 6" id="KW-0418">Kinase</keyword>